<dbReference type="Proteomes" id="UP001432322">
    <property type="component" value="Unassembled WGS sequence"/>
</dbReference>
<proteinExistence type="inferred from homology"/>
<sequence>QVKVNGRFGCINLDSKWIPLPGKAVLWEEDCCSADKHDLLEEVNLDGQGRFHLESWEREFTESPRFFIAFWVNCEDQNKCADPIIRER</sequence>
<protein>
    <submittedName>
        <fullName evidence="6">Uncharacterized protein</fullName>
    </submittedName>
</protein>
<feature type="non-terminal residue" evidence="6">
    <location>
        <position position="88"/>
    </location>
</feature>
<evidence type="ECO:0000313" key="5">
    <source>
        <dbReference type="EMBL" id="GMT26340.1"/>
    </source>
</evidence>
<keyword evidence="3" id="KW-0964">Secreted</keyword>
<feature type="non-terminal residue" evidence="6">
    <location>
        <position position="1"/>
    </location>
</feature>
<dbReference type="Gene3D" id="2.60.40.3330">
    <property type="match status" value="1"/>
</dbReference>
<evidence type="ECO:0000313" key="7">
    <source>
        <dbReference type="Proteomes" id="UP001432322"/>
    </source>
</evidence>
<dbReference type="InterPro" id="IPR038479">
    <property type="entry name" value="Transthyretin-like_sf"/>
</dbReference>
<organism evidence="6 7">
    <name type="scientific">Pristionchus fissidentatus</name>
    <dbReference type="NCBI Taxonomy" id="1538716"/>
    <lineage>
        <taxon>Eukaryota</taxon>
        <taxon>Metazoa</taxon>
        <taxon>Ecdysozoa</taxon>
        <taxon>Nematoda</taxon>
        <taxon>Chromadorea</taxon>
        <taxon>Rhabditida</taxon>
        <taxon>Rhabditina</taxon>
        <taxon>Diplogasteromorpha</taxon>
        <taxon>Diplogasteroidea</taxon>
        <taxon>Neodiplogasteridae</taxon>
        <taxon>Pristionchus</taxon>
    </lineage>
</organism>
<keyword evidence="4" id="KW-0732">Signal</keyword>
<dbReference type="AlphaFoldDB" id="A0AAV5W5Q6"/>
<gene>
    <name evidence="5" type="ORF">PFISCL1PPCAC_17637</name>
    <name evidence="6" type="ORF">PFISCL1PPCAC_17639</name>
</gene>
<dbReference type="EMBL" id="BTSY01000005">
    <property type="protein sequence ID" value="GMT26340.1"/>
    <property type="molecule type" value="Genomic_DNA"/>
</dbReference>
<dbReference type="GO" id="GO:0005576">
    <property type="term" value="C:extracellular region"/>
    <property type="evidence" value="ECO:0007669"/>
    <property type="project" value="UniProtKB-SubCell"/>
</dbReference>
<dbReference type="GO" id="GO:0009986">
    <property type="term" value="C:cell surface"/>
    <property type="evidence" value="ECO:0007669"/>
    <property type="project" value="InterPro"/>
</dbReference>
<comment type="similarity">
    <text evidence="2">Belongs to the nematode transthyretin-like family.</text>
</comment>
<evidence type="ECO:0000313" key="6">
    <source>
        <dbReference type="EMBL" id="GMT26342.1"/>
    </source>
</evidence>
<name>A0AAV5W5Q6_9BILA</name>
<evidence type="ECO:0000256" key="1">
    <source>
        <dbReference type="ARBA" id="ARBA00004613"/>
    </source>
</evidence>
<comment type="subcellular location">
    <subcellularLocation>
        <location evidence="1">Secreted</location>
    </subcellularLocation>
</comment>
<evidence type="ECO:0000256" key="4">
    <source>
        <dbReference type="ARBA" id="ARBA00022729"/>
    </source>
</evidence>
<accession>A0AAV5W5Q6</accession>
<keyword evidence="7" id="KW-1185">Reference proteome</keyword>
<dbReference type="Pfam" id="PF01060">
    <property type="entry name" value="TTR-52"/>
    <property type="match status" value="1"/>
</dbReference>
<dbReference type="InterPro" id="IPR001534">
    <property type="entry name" value="Transthyretin-like"/>
</dbReference>
<reference evidence="6" key="1">
    <citation type="submission" date="2023-10" db="EMBL/GenBank/DDBJ databases">
        <title>Genome assembly of Pristionchus species.</title>
        <authorList>
            <person name="Yoshida K."/>
            <person name="Sommer R.J."/>
        </authorList>
    </citation>
    <scope>NUCLEOTIDE SEQUENCE</scope>
    <source>
        <strain evidence="6">RS5133</strain>
    </source>
</reference>
<comment type="caution">
    <text evidence="6">The sequence shown here is derived from an EMBL/GenBank/DDBJ whole genome shotgun (WGS) entry which is preliminary data.</text>
</comment>
<evidence type="ECO:0000256" key="3">
    <source>
        <dbReference type="ARBA" id="ARBA00022525"/>
    </source>
</evidence>
<evidence type="ECO:0000256" key="2">
    <source>
        <dbReference type="ARBA" id="ARBA00010112"/>
    </source>
</evidence>
<dbReference type="EMBL" id="BTSY01000005">
    <property type="protein sequence ID" value="GMT26342.1"/>
    <property type="molecule type" value="Genomic_DNA"/>
</dbReference>